<accession>A0A6A7B9V6</accession>
<keyword evidence="2" id="KW-1185">Reference proteome</keyword>
<reference evidence="1" key="1">
    <citation type="submission" date="2020-01" db="EMBL/GenBank/DDBJ databases">
        <authorList>
            <consortium name="DOE Joint Genome Institute"/>
            <person name="Haridas S."/>
            <person name="Albert R."/>
            <person name="Binder M."/>
            <person name="Bloem J."/>
            <person name="Labutti K."/>
            <person name="Salamov A."/>
            <person name="Andreopoulos B."/>
            <person name="Baker S.E."/>
            <person name="Barry K."/>
            <person name="Bills G."/>
            <person name="Bluhm B.H."/>
            <person name="Cannon C."/>
            <person name="Castanera R."/>
            <person name="Culley D.E."/>
            <person name="Daum C."/>
            <person name="Ezra D."/>
            <person name="Gonzalez J.B."/>
            <person name="Henrissat B."/>
            <person name="Kuo A."/>
            <person name="Liang C."/>
            <person name="Lipzen A."/>
            <person name="Lutzoni F."/>
            <person name="Magnuson J."/>
            <person name="Mondo S."/>
            <person name="Nolan M."/>
            <person name="Ohm R."/>
            <person name="Pangilinan J."/>
            <person name="Park H.-J."/>
            <person name="Ramirez L."/>
            <person name="Alfaro M."/>
            <person name="Sun H."/>
            <person name="Tritt A."/>
            <person name="Yoshinaga Y."/>
            <person name="Zwiers L.-H."/>
            <person name="Turgeon B.G."/>
            <person name="Goodwin S.B."/>
            <person name="Spatafora J.W."/>
            <person name="Crous P.W."/>
            <person name="Grigoriev I.V."/>
        </authorList>
    </citation>
    <scope>NUCLEOTIDE SEQUENCE</scope>
    <source>
        <strain evidence="1">IPT5</strain>
    </source>
</reference>
<name>A0A6A7B9V6_9PLEO</name>
<dbReference type="AlphaFoldDB" id="A0A6A7B9V6"/>
<evidence type="ECO:0000313" key="1">
    <source>
        <dbReference type="EMBL" id="KAF2850988.1"/>
    </source>
</evidence>
<protein>
    <submittedName>
        <fullName evidence="1">Uncharacterized protein</fullName>
    </submittedName>
</protein>
<dbReference type="OrthoDB" id="10009520at2759"/>
<organism evidence="1 2">
    <name type="scientific">Plenodomus tracheiphilus IPT5</name>
    <dbReference type="NCBI Taxonomy" id="1408161"/>
    <lineage>
        <taxon>Eukaryota</taxon>
        <taxon>Fungi</taxon>
        <taxon>Dikarya</taxon>
        <taxon>Ascomycota</taxon>
        <taxon>Pezizomycotina</taxon>
        <taxon>Dothideomycetes</taxon>
        <taxon>Pleosporomycetidae</taxon>
        <taxon>Pleosporales</taxon>
        <taxon>Pleosporineae</taxon>
        <taxon>Leptosphaeriaceae</taxon>
        <taxon>Plenodomus</taxon>
    </lineage>
</organism>
<evidence type="ECO:0000313" key="2">
    <source>
        <dbReference type="Proteomes" id="UP000799423"/>
    </source>
</evidence>
<dbReference type="EMBL" id="MU006304">
    <property type="protein sequence ID" value="KAF2850988.1"/>
    <property type="molecule type" value="Genomic_DNA"/>
</dbReference>
<proteinExistence type="predicted"/>
<sequence>MFASGASTQARDACVPYTLLRTVSVISFLRHSPIQPVEPIDPLPMALPSSPPNVCIIYGDAGTYGGPLLWAPCAWHWICPDDLIAFFEQSSKDESLFPPNGISDLQMMLVLESSLRILFRSLGPSSGLGIGSDRISGVA</sequence>
<gene>
    <name evidence="1" type="ORF">T440DRAFT_76410</name>
</gene>
<dbReference type="Proteomes" id="UP000799423">
    <property type="component" value="Unassembled WGS sequence"/>
</dbReference>